<feature type="compositionally biased region" description="Basic and acidic residues" evidence="9">
    <location>
        <begin position="351"/>
        <end position="370"/>
    </location>
</feature>
<evidence type="ECO:0000256" key="2">
    <source>
        <dbReference type="ARBA" id="ARBA00022737"/>
    </source>
</evidence>
<dbReference type="SMART" id="SM00228">
    <property type="entry name" value="PDZ"/>
    <property type="match status" value="1"/>
</dbReference>
<dbReference type="SUPFAM" id="SSF50156">
    <property type="entry name" value="PDZ domain-like"/>
    <property type="match status" value="1"/>
</dbReference>
<dbReference type="InterPro" id="IPR001478">
    <property type="entry name" value="PDZ"/>
</dbReference>
<comment type="subcellular location">
    <subcellularLocation>
        <location evidence="6">Synapse</location>
    </subcellularLocation>
</comment>
<evidence type="ECO:0000259" key="13">
    <source>
        <dbReference type="PROSITE" id="PS50916"/>
    </source>
</evidence>
<dbReference type="PROSITE" id="PS50004">
    <property type="entry name" value="C2"/>
    <property type="match status" value="2"/>
</dbReference>
<feature type="domain" description="FYVE-type" evidence="12">
    <location>
        <begin position="86"/>
        <end position="142"/>
    </location>
</feature>
<feature type="compositionally biased region" description="Polar residues" evidence="9">
    <location>
        <begin position="1112"/>
        <end position="1122"/>
    </location>
</feature>
<feature type="compositionally biased region" description="Basic and acidic residues" evidence="9">
    <location>
        <begin position="379"/>
        <end position="403"/>
    </location>
</feature>
<feature type="domain" description="RabBD" evidence="13">
    <location>
        <begin position="26"/>
        <end position="154"/>
    </location>
</feature>
<dbReference type="CDD" id="cd04028">
    <property type="entry name" value="C2B_RIM1alpha"/>
    <property type="match status" value="1"/>
</dbReference>
<feature type="compositionally biased region" description="Low complexity" evidence="9">
    <location>
        <begin position="1"/>
        <end position="17"/>
    </location>
</feature>
<dbReference type="InterPro" id="IPR017455">
    <property type="entry name" value="Znf_FYVE-rel"/>
</dbReference>
<keyword evidence="4" id="KW-0862">Zinc</keyword>
<feature type="region of interest" description="Disordered" evidence="9">
    <location>
        <begin position="1"/>
        <end position="34"/>
    </location>
</feature>
<feature type="compositionally biased region" description="Basic and acidic residues" evidence="9">
    <location>
        <begin position="444"/>
        <end position="461"/>
    </location>
</feature>
<dbReference type="InterPro" id="IPR010911">
    <property type="entry name" value="Rab_BD"/>
</dbReference>
<feature type="region of interest" description="Disordered" evidence="9">
    <location>
        <begin position="592"/>
        <end position="619"/>
    </location>
</feature>
<evidence type="ECO:0000259" key="12">
    <source>
        <dbReference type="PROSITE" id="PS50178"/>
    </source>
</evidence>
<feature type="domain" description="C2" evidence="10">
    <location>
        <begin position="1226"/>
        <end position="1344"/>
    </location>
</feature>
<sequence>MSAPVGPRGRPAPTPAASQPPLQPEMPDLSHLTEEERKIILAVMDRQKKEEEKEQSVLKKLHQQFEMYKEQVKKMGEESQQQQEQKGDAPTCGICHKTKFADGCGHNCSYCQTKFCARCGGRVSLRSNKVMWVCNLCRKQQEILTKSGAWFYNSGSNTSQQPDQKILRGLRNEEAPQEKKAKVLEQAQFQGPSGDLSVPAVEKSRSHGLTRQDSIKNGSGVKHQIASDIASDRTRSPSISRDQNRRYDQREEREEYSQYATSDNAMPRSPSDYADRRSQREPQFYEESDHINYRDSNRRSHRHSKEYIVDDEDVDSRDEYERQRREEEYQARYRSDPNLARYPVKPQPYEEQMRIHAEVSRARHERRHSDVSLANAELEDSRISMLRMERPSRQRSISERRAAMENQRSYSMERTREAQGPSSYPQRTTNHSPPTPRRSPIPIDRPDMRRTDSLRKQHHLDPSSAVRKTKREKMETMLRNDSLSSDQSESVRPPPPKPHKSKKGGKMRQVSLSSSEEELASTPEYTSCDDVEIESESVSEKGDSQKGKRKTSEQAVLSDSNTRSERQKKMMYFGGHSLEEDLEWSEPQIKDSGVDTCSSTTLNEEHSHSDKHPVTWQPSKDGDRLIGRILLNKRLKDGSVPRDSGAMLGLKVVGGKMTESGRLCAFITKVKKGSLADTVGHLRPGDEVLEWNGRLLQGATFEEVYNIILESKPEPQVELVVSRPIGDIPRIPDSTHAQLESSSSSFESQKMDRPSISVTSPMSPGMLRDVPQYLSGQLSIKLWFDKVGHQLIVTILGAKDLPSREDGRPRNPYVKIYFLPDRSDKNKRRTKTVKKTLEPKWNQTFIYSPVHRREFRERMLEITLWDQARVREEESEFLGEILIELETALLDDEPHWYKLQTHDVSSLPLPHPSPYMPRRQLHGESPTRRLQRSKRISDSEISDYDCDDGIGIVSDYRHNGRDLQSSTLSVPEQVMSSNHCSPSGSPHRVDVIGRTRSWSPSVPPPQSRNVEQGLRGTRSTAGHYNTISRMDRHRVMDDHYSPDRDRDCEAADRQPYHRSRSTEQRPLLERTTTRSRSTERPDTNLMRSMPSLMTGRSAPPSPALSRSHPRTGSVQTSPSSTPVAGRRGRQLPQLPPKGTLERKAGGKKLRSTVQRSTETGLAVEMRNWMTRQASRESTDGSMNSYSSEGNLIFPGVRLASDSQFSDFLDGLGPAQLVGRQTLATPAMGDIQVGMMDKKGQLEVEIIRARGLVVKPGSKTLPAPYVKVYLLDNGVCIAKKKTKVARKTLEPLYQQLLSFEESPQGKVLQIIVWGDYGRMDHKSFMGVAQILLDELELSNMVIGWFKLFPPSSLVDPTLAPLTRRASQSSLESSTGPSYSRS</sequence>
<feature type="compositionally biased region" description="Polar residues" evidence="9">
    <location>
        <begin position="479"/>
        <end position="490"/>
    </location>
</feature>
<evidence type="ECO:0000256" key="3">
    <source>
        <dbReference type="ARBA" id="ARBA00022771"/>
    </source>
</evidence>
<feature type="compositionally biased region" description="Basic and acidic residues" evidence="9">
    <location>
        <begin position="242"/>
        <end position="256"/>
    </location>
</feature>
<organism evidence="14 15">
    <name type="scientific">Vulpes vulpes</name>
    <name type="common">Red fox</name>
    <dbReference type="NCBI Taxonomy" id="9627"/>
    <lineage>
        <taxon>Eukaryota</taxon>
        <taxon>Metazoa</taxon>
        <taxon>Chordata</taxon>
        <taxon>Craniata</taxon>
        <taxon>Vertebrata</taxon>
        <taxon>Euteleostomi</taxon>
        <taxon>Mammalia</taxon>
        <taxon>Eutheria</taxon>
        <taxon>Laurasiatheria</taxon>
        <taxon>Carnivora</taxon>
        <taxon>Caniformia</taxon>
        <taxon>Canidae</taxon>
        <taxon>Vulpes</taxon>
    </lineage>
</organism>
<feature type="compositionally biased region" description="Basic and acidic residues" evidence="9">
    <location>
        <begin position="287"/>
        <end position="298"/>
    </location>
</feature>
<dbReference type="InterPro" id="IPR013083">
    <property type="entry name" value="Znf_RING/FYVE/PHD"/>
</dbReference>
<dbReference type="Gene3D" id="3.30.40.10">
    <property type="entry name" value="Zinc/RING finger domain, C3HC4 (zinc finger)"/>
    <property type="match status" value="1"/>
</dbReference>
<feature type="compositionally biased region" description="Basic residues" evidence="9">
    <location>
        <begin position="497"/>
        <end position="506"/>
    </location>
</feature>
<protein>
    <submittedName>
        <fullName evidence="15">Regulating synaptic membrane exocytosis protein 2 isoform X21</fullName>
    </submittedName>
</protein>
<evidence type="ECO:0000256" key="6">
    <source>
        <dbReference type="ARBA" id="ARBA00034103"/>
    </source>
</evidence>
<feature type="compositionally biased region" description="Basic and acidic residues" evidence="9">
    <location>
        <begin position="317"/>
        <end position="335"/>
    </location>
</feature>
<evidence type="ECO:0000256" key="5">
    <source>
        <dbReference type="ARBA" id="ARBA00023018"/>
    </source>
</evidence>
<evidence type="ECO:0000256" key="1">
    <source>
        <dbReference type="ARBA" id="ARBA00022723"/>
    </source>
</evidence>
<evidence type="ECO:0000259" key="10">
    <source>
        <dbReference type="PROSITE" id="PS50004"/>
    </source>
</evidence>
<accession>A0ABM4YIR8</accession>
<dbReference type="Gene3D" id="2.60.40.150">
    <property type="entry name" value="C2 domain"/>
    <property type="match status" value="2"/>
</dbReference>
<dbReference type="GeneID" id="112917002"/>
<name>A0ABM4YIR8_VULVU</name>
<feature type="compositionally biased region" description="Polar residues" evidence="9">
    <location>
        <begin position="420"/>
        <end position="431"/>
    </location>
</feature>
<dbReference type="PANTHER" id="PTHR12157:SF15">
    <property type="entry name" value="REGULATING SYNAPTIC MEMBRANE EXOCYTOSIS PROTEIN 2"/>
    <property type="match status" value="1"/>
</dbReference>
<feature type="compositionally biased region" description="Basic and acidic residues" evidence="9">
    <location>
        <begin position="538"/>
        <end position="552"/>
    </location>
</feature>
<feature type="region of interest" description="Disordered" evidence="9">
    <location>
        <begin position="963"/>
        <end position="1161"/>
    </location>
</feature>
<feature type="compositionally biased region" description="Acidic residues" evidence="9">
    <location>
        <begin position="527"/>
        <end position="537"/>
    </location>
</feature>
<dbReference type="Proteomes" id="UP001652641">
    <property type="component" value="Chromosome 13"/>
</dbReference>
<feature type="region of interest" description="Disordered" evidence="9">
    <location>
        <begin position="731"/>
        <end position="762"/>
    </location>
</feature>
<dbReference type="InterPro" id="IPR039032">
    <property type="entry name" value="Rim-like"/>
</dbReference>
<keyword evidence="2" id="KW-0677">Repeat</keyword>
<dbReference type="InterPro" id="IPR054386">
    <property type="entry name" value="RIM_Znf"/>
</dbReference>
<dbReference type="SUPFAM" id="SSF49562">
    <property type="entry name" value="C2 domain (Calcium/lipid-binding domain, CaLB)"/>
    <property type="match status" value="2"/>
</dbReference>
<dbReference type="Pfam" id="PF00168">
    <property type="entry name" value="C2"/>
    <property type="match status" value="2"/>
</dbReference>
<evidence type="ECO:0000256" key="4">
    <source>
        <dbReference type="ARBA" id="ARBA00022833"/>
    </source>
</evidence>
<dbReference type="PROSITE" id="PS50916">
    <property type="entry name" value="RABBD"/>
    <property type="match status" value="1"/>
</dbReference>
<gene>
    <name evidence="15" type="primary">RIMS2</name>
</gene>
<keyword evidence="14" id="KW-1185">Reference proteome</keyword>
<dbReference type="InterPro" id="IPR035892">
    <property type="entry name" value="C2_domain_sf"/>
</dbReference>
<dbReference type="SMART" id="SM00239">
    <property type="entry name" value="C2"/>
    <property type="match status" value="2"/>
</dbReference>
<keyword evidence="3 7" id="KW-0863">Zinc-finger</keyword>
<evidence type="ECO:0000256" key="9">
    <source>
        <dbReference type="SAM" id="MobiDB-lite"/>
    </source>
</evidence>
<feature type="compositionally biased region" description="Polar residues" evidence="9">
    <location>
        <begin position="207"/>
        <end position="217"/>
    </location>
</feature>
<keyword evidence="1" id="KW-0479">Metal-binding</keyword>
<feature type="region of interest" description="Disordered" evidence="9">
    <location>
        <begin position="908"/>
        <end position="941"/>
    </location>
</feature>
<feature type="compositionally biased region" description="Polar residues" evidence="9">
    <location>
        <begin position="963"/>
        <end position="984"/>
    </location>
</feature>
<dbReference type="PROSITE" id="PS50106">
    <property type="entry name" value="PDZ"/>
    <property type="match status" value="1"/>
</dbReference>
<dbReference type="InterPro" id="IPR036034">
    <property type="entry name" value="PDZ_sf"/>
</dbReference>
<evidence type="ECO:0000256" key="8">
    <source>
        <dbReference type="SAM" id="Coils"/>
    </source>
</evidence>
<evidence type="ECO:0000313" key="14">
    <source>
        <dbReference type="Proteomes" id="UP001652641"/>
    </source>
</evidence>
<reference evidence="15" key="1">
    <citation type="submission" date="2025-08" db="UniProtKB">
        <authorList>
            <consortium name="RefSeq"/>
        </authorList>
    </citation>
    <scope>IDENTIFICATION</scope>
    <source>
        <tissue evidence="15">Cell line</tissue>
    </source>
</reference>
<feature type="domain" description="C2" evidence="10">
    <location>
        <begin position="774"/>
        <end position="897"/>
    </location>
</feature>
<feature type="coiled-coil region" evidence="8">
    <location>
        <begin position="44"/>
        <end position="85"/>
    </location>
</feature>
<dbReference type="InterPro" id="IPR011011">
    <property type="entry name" value="Znf_FYVE_PHD"/>
</dbReference>
<dbReference type="InterPro" id="IPR000008">
    <property type="entry name" value="C2_dom"/>
</dbReference>
<dbReference type="PANTHER" id="PTHR12157">
    <property type="entry name" value="REGULATING SYNAPTIC MEMBRANE EXOCYTOSIS PROTEIN"/>
    <property type="match status" value="1"/>
</dbReference>
<dbReference type="Pfam" id="PF00595">
    <property type="entry name" value="PDZ"/>
    <property type="match status" value="1"/>
</dbReference>
<evidence type="ECO:0000259" key="11">
    <source>
        <dbReference type="PROSITE" id="PS50106"/>
    </source>
</evidence>
<dbReference type="CDD" id="cd04031">
    <property type="entry name" value="C2A_RIM1alpha"/>
    <property type="match status" value="1"/>
</dbReference>
<feature type="domain" description="PDZ" evidence="11">
    <location>
        <begin position="637"/>
        <end position="723"/>
    </location>
</feature>
<evidence type="ECO:0000256" key="7">
    <source>
        <dbReference type="PROSITE-ProRule" id="PRU00091"/>
    </source>
</evidence>
<dbReference type="RefSeq" id="XP_072590190.1">
    <property type="nucleotide sequence ID" value="XM_072734089.1"/>
</dbReference>
<keyword evidence="5" id="KW-0770">Synapse</keyword>
<dbReference type="CDD" id="cd06714">
    <property type="entry name" value="PDZ_RIM-like"/>
    <property type="match status" value="1"/>
</dbReference>
<proteinExistence type="predicted"/>
<feature type="compositionally biased region" description="Basic and acidic residues" evidence="9">
    <location>
        <begin position="603"/>
        <end position="613"/>
    </location>
</feature>
<keyword evidence="8" id="KW-0175">Coiled coil</keyword>
<feature type="compositionally biased region" description="Polar residues" evidence="9">
    <location>
        <begin position="1017"/>
        <end position="1028"/>
    </location>
</feature>
<feature type="region of interest" description="Disordered" evidence="9">
    <location>
        <begin position="189"/>
        <end position="567"/>
    </location>
</feature>
<dbReference type="PROSITE" id="PS50178">
    <property type="entry name" value="ZF_FYVE"/>
    <property type="match status" value="1"/>
</dbReference>
<dbReference type="SUPFAM" id="SSF57903">
    <property type="entry name" value="FYVE/PHD zinc finger"/>
    <property type="match status" value="1"/>
</dbReference>
<dbReference type="Pfam" id="PF22601">
    <property type="entry name" value="RIM2a_ZnF"/>
    <property type="match status" value="1"/>
</dbReference>
<feature type="compositionally biased region" description="Basic and acidic residues" evidence="9">
    <location>
        <begin position="1029"/>
        <end position="1082"/>
    </location>
</feature>
<evidence type="ECO:0000313" key="15">
    <source>
        <dbReference type="RefSeq" id="XP_072590190.1"/>
    </source>
</evidence>
<dbReference type="Gene3D" id="2.30.42.10">
    <property type="match status" value="1"/>
</dbReference>